<reference evidence="1 2" key="1">
    <citation type="journal article" date="2013" name="Mar. Genomics">
        <title>Expression of sulfatases in Rhodopirellula baltica and the diversity of sulfatases in the genus Rhodopirellula.</title>
        <authorList>
            <person name="Wegner C.E."/>
            <person name="Richter-Heitmann T."/>
            <person name="Klindworth A."/>
            <person name="Klockow C."/>
            <person name="Richter M."/>
            <person name="Achstetter T."/>
            <person name="Glockner F.O."/>
            <person name="Harder J."/>
        </authorList>
    </citation>
    <scope>NUCLEOTIDE SEQUENCE [LARGE SCALE GENOMIC DNA]</scope>
    <source>
        <strain evidence="1 2">SM41</strain>
    </source>
</reference>
<dbReference type="AlphaFoldDB" id="M5U716"/>
<sequence>MNRRQWIQASVRWSLATVIAAVAWILAKRRLTSECSEPVDACRDCIVVQRCALPAAAIERAKRREPRRV</sequence>
<gene>
    <name evidence="1" type="ORF">RSSM_06816</name>
</gene>
<name>M5U716_9BACT</name>
<evidence type="ECO:0000313" key="2">
    <source>
        <dbReference type="Proteomes" id="UP000011885"/>
    </source>
</evidence>
<comment type="caution">
    <text evidence="1">The sequence shown here is derived from an EMBL/GenBank/DDBJ whole genome shotgun (WGS) entry which is preliminary data.</text>
</comment>
<keyword evidence="2" id="KW-1185">Reference proteome</keyword>
<dbReference type="EMBL" id="ANOH01000488">
    <property type="protein sequence ID" value="EMI51733.1"/>
    <property type="molecule type" value="Genomic_DNA"/>
</dbReference>
<dbReference type="Proteomes" id="UP000011885">
    <property type="component" value="Unassembled WGS sequence"/>
</dbReference>
<protein>
    <submittedName>
        <fullName evidence="1">Uncharacterized protein</fullName>
    </submittedName>
</protein>
<proteinExistence type="predicted"/>
<accession>M5U716</accession>
<evidence type="ECO:0000313" key="1">
    <source>
        <dbReference type="EMBL" id="EMI51733.1"/>
    </source>
</evidence>
<dbReference type="RefSeq" id="WP_008689473.1">
    <property type="nucleotide sequence ID" value="NZ_ANOH01000488.1"/>
</dbReference>
<organism evidence="1 2">
    <name type="scientific">Rhodopirellula sallentina SM41</name>
    <dbReference type="NCBI Taxonomy" id="1263870"/>
    <lineage>
        <taxon>Bacteria</taxon>
        <taxon>Pseudomonadati</taxon>
        <taxon>Planctomycetota</taxon>
        <taxon>Planctomycetia</taxon>
        <taxon>Pirellulales</taxon>
        <taxon>Pirellulaceae</taxon>
        <taxon>Rhodopirellula</taxon>
    </lineage>
</organism>